<accession>A0A1X9NIQ9</accession>
<organism evidence="1 2">
    <name type="scientific">Oceanicoccus sagamiensis</name>
    <dbReference type="NCBI Taxonomy" id="716816"/>
    <lineage>
        <taxon>Bacteria</taxon>
        <taxon>Pseudomonadati</taxon>
        <taxon>Pseudomonadota</taxon>
        <taxon>Gammaproteobacteria</taxon>
        <taxon>Cellvibrionales</taxon>
        <taxon>Spongiibacteraceae</taxon>
        <taxon>Oceanicoccus</taxon>
    </lineage>
</organism>
<reference evidence="1 2" key="1">
    <citation type="submission" date="2016-11" db="EMBL/GenBank/DDBJ databases">
        <title>Trade-off between light-utilization and light-protection in marine flavobacteria.</title>
        <authorList>
            <person name="Kumagai Y."/>
        </authorList>
    </citation>
    <scope>NUCLEOTIDE SEQUENCE [LARGE SCALE GENOMIC DNA]</scope>
    <source>
        <strain evidence="1 2">NBRC 107125</strain>
    </source>
</reference>
<dbReference type="EMBL" id="CP019343">
    <property type="protein sequence ID" value="ARN73873.1"/>
    <property type="molecule type" value="Genomic_DNA"/>
</dbReference>
<sequence length="61" mass="7232">MELEVNNLFHLFLNFQCANYYPVPGRAIKRPANLERLMKKWGVLIIDQTVVLHSILFKKLF</sequence>
<evidence type="ECO:0000313" key="1">
    <source>
        <dbReference type="EMBL" id="ARN73873.1"/>
    </source>
</evidence>
<dbReference type="KEGG" id="osg:BST96_06950"/>
<evidence type="ECO:0000313" key="2">
    <source>
        <dbReference type="Proteomes" id="UP000193450"/>
    </source>
</evidence>
<dbReference type="Proteomes" id="UP000193450">
    <property type="component" value="Chromosome"/>
</dbReference>
<gene>
    <name evidence="1" type="ORF">BST96_06950</name>
</gene>
<protein>
    <submittedName>
        <fullName evidence="1">Uncharacterized protein</fullName>
    </submittedName>
</protein>
<keyword evidence="2" id="KW-1185">Reference proteome</keyword>
<proteinExistence type="predicted"/>
<name>A0A1X9NIQ9_9GAMM</name>
<dbReference type="AlphaFoldDB" id="A0A1X9NIQ9"/>